<dbReference type="GO" id="GO:0016301">
    <property type="term" value="F:kinase activity"/>
    <property type="evidence" value="ECO:0007669"/>
    <property type="project" value="UniProtKB-KW"/>
</dbReference>
<feature type="region of interest" description="Disordered" evidence="1">
    <location>
        <begin position="810"/>
        <end position="849"/>
    </location>
</feature>
<feature type="region of interest" description="Disordered" evidence="1">
    <location>
        <begin position="992"/>
        <end position="1021"/>
    </location>
</feature>
<organism evidence="2 3">
    <name type="scientific">Acanthaster planci</name>
    <name type="common">Crown-of-thorns starfish</name>
    <dbReference type="NCBI Taxonomy" id="133434"/>
    <lineage>
        <taxon>Eukaryota</taxon>
        <taxon>Metazoa</taxon>
        <taxon>Echinodermata</taxon>
        <taxon>Eleutherozoa</taxon>
        <taxon>Asterozoa</taxon>
        <taxon>Asteroidea</taxon>
        <taxon>Valvatacea</taxon>
        <taxon>Valvatida</taxon>
        <taxon>Acanthasteridae</taxon>
        <taxon>Acanthaster</taxon>
    </lineage>
</organism>
<feature type="compositionally biased region" description="Basic residues" evidence="1">
    <location>
        <begin position="22"/>
        <end position="35"/>
    </location>
</feature>
<feature type="compositionally biased region" description="Polar residues" evidence="1">
    <location>
        <begin position="830"/>
        <end position="849"/>
    </location>
</feature>
<keyword evidence="3" id="KW-0418">Kinase</keyword>
<evidence type="ECO:0000313" key="2">
    <source>
        <dbReference type="Proteomes" id="UP000694845"/>
    </source>
</evidence>
<dbReference type="KEGG" id="aplc:110985949"/>
<dbReference type="AlphaFoldDB" id="A0A8B7ZIN9"/>
<dbReference type="Proteomes" id="UP000694845">
    <property type="component" value="Unplaced"/>
</dbReference>
<feature type="compositionally biased region" description="Low complexity" evidence="1">
    <location>
        <begin position="814"/>
        <end position="823"/>
    </location>
</feature>
<sequence length="1021" mass="107807">MSKRRREKHDINLTRPDPGSAKKMKISSRSLRRRKAEPQTDSNIISTAYVSPDCRSKIYSGRRMLNNSHSESDTEIIWDGNSPTAHLQRRIGRHGRNKAGDISEMVQCVNSPTGNTDNDPADMPLLGLWMSRSPSHPAVDLSVVRKTLGPTDQESSKPKITRRKTSGRVSLLQAELEKIANAINNSVSKDAMGGHMEENSTIPEGHQEPLCTKQLQQKEPVHTGQQLSQKQLVTENVSRDKPAPNDAQHVSHHQANTRQFITDQSDTGTLSISQFNSGHLVCDQSNSGRPDVSKSKVTQSASSQSDGSSLMTVQSSACRVPTSQSKVGQSVNGQTNANSLVTGQSNTHRMPIAQSKVVQSLSGQPLVQCSVSQPIASKLNSGSLLADKSGTSQSSTSVFNSGQSVTGKTNVGCLVTGQSSTGQASLSKADNGQLVIGKSNTHRFAAGQSSTCQRSTSQSLSGQSFSGKSNTGYLVTGLSIGHKSSTNTGQSVIVGKSHAGHVLRGLSSTGQICTSVATIGQSVTVTSNAGTVITSQSIAHLSSISHFNTDQLVNVGKSNTSCLVTGQCRSGQTSTFQSITSQAAPGHSNASHLVTNHLRSGQTSIPQVTTGQALTVKANSGCSITCQSSTHQPSTSQLKPGHLTSDQLNAGHMVTGQYKTPQLSLSHSSTGFQIYSGHLMTGQSSKGQSSTTRSTVCKAVTVKSNSGHSTAGRANIGRSFVFKSKTSQSPPEQSINVSHPSSTSQASTGHSNLGQVSFGQSSSSTSSSNRLTRSQSVMGPASADYDDSVWSGCLDDETLLEQLSQAEALEKTNTTGQQSSTGSFKPNPPACNSNQASKFNPQTGSTNQPKLVTGLTRSVVGTISASTNGTLKKTNTEPLINQESAADPFDGSLTDDMLISLCTGMDSPQRQPSSTADTKSVTATRTISASVKVAPKDHKWQQSTSGLTHLLSHDPPVSSRSHLKPIVPPAQTGNCQKVCSQTEIEKKRQQAMARRKKHGKSSGRMETFKGAGVHGCMPPSR</sequence>
<gene>
    <name evidence="3" type="primary">LOC110985949</name>
</gene>
<protein>
    <submittedName>
        <fullName evidence="3">Probable serine/threonine-protein kinase dyrk2 isoform X1</fullName>
    </submittedName>
</protein>
<feature type="compositionally biased region" description="Polar residues" evidence="1">
    <location>
        <begin position="724"/>
        <end position="752"/>
    </location>
</feature>
<dbReference type="GeneID" id="110985949"/>
<feature type="region of interest" description="Disordered" evidence="1">
    <location>
        <begin position="281"/>
        <end position="342"/>
    </location>
</feature>
<feature type="region of interest" description="Disordered" evidence="1">
    <location>
        <begin position="147"/>
        <end position="167"/>
    </location>
</feature>
<keyword evidence="2" id="KW-1185">Reference proteome</keyword>
<keyword evidence="3" id="KW-0808">Transferase</keyword>
<dbReference type="OrthoDB" id="10605574at2759"/>
<name>A0A8B7ZIN9_ACAPL</name>
<evidence type="ECO:0000256" key="1">
    <source>
        <dbReference type="SAM" id="MobiDB-lite"/>
    </source>
</evidence>
<dbReference type="RefSeq" id="XP_022103141.1">
    <property type="nucleotide sequence ID" value="XM_022247449.1"/>
</dbReference>
<feature type="region of interest" description="Disordered" evidence="1">
    <location>
        <begin position="217"/>
        <end position="253"/>
    </location>
</feature>
<feature type="compositionally biased region" description="Polar residues" evidence="1">
    <location>
        <begin position="310"/>
        <end position="342"/>
    </location>
</feature>
<feature type="region of interest" description="Disordered" evidence="1">
    <location>
        <begin position="724"/>
        <end position="783"/>
    </location>
</feature>
<feature type="compositionally biased region" description="Low complexity" evidence="1">
    <location>
        <begin position="753"/>
        <end position="777"/>
    </location>
</feature>
<feature type="compositionally biased region" description="Polar residues" evidence="1">
    <location>
        <begin position="217"/>
        <end position="236"/>
    </location>
</feature>
<feature type="region of interest" description="Disordered" evidence="1">
    <location>
        <begin position="1"/>
        <end position="40"/>
    </location>
</feature>
<feature type="region of interest" description="Disordered" evidence="1">
    <location>
        <begin position="385"/>
        <end position="404"/>
    </location>
</feature>
<proteinExistence type="predicted"/>
<accession>A0A8B7ZIN9</accession>
<evidence type="ECO:0000313" key="3">
    <source>
        <dbReference type="RefSeq" id="XP_022103141.1"/>
    </source>
</evidence>
<feature type="compositionally biased region" description="Low complexity" evidence="1">
    <location>
        <begin position="300"/>
        <end position="309"/>
    </location>
</feature>
<reference evidence="3" key="1">
    <citation type="submission" date="2025-08" db="UniProtKB">
        <authorList>
            <consortium name="RefSeq"/>
        </authorList>
    </citation>
    <scope>IDENTIFICATION</scope>
</reference>